<dbReference type="Gene3D" id="3.30.300.210">
    <property type="entry name" value="Nutrient germinant receptor protein C, domain 3"/>
    <property type="match status" value="1"/>
</dbReference>
<keyword evidence="4 8" id="KW-0732">Signal</keyword>
<evidence type="ECO:0000313" key="12">
    <source>
        <dbReference type="Proteomes" id="UP000754750"/>
    </source>
</evidence>
<keyword evidence="3" id="KW-0309">Germination</keyword>
<dbReference type="GO" id="GO:0009847">
    <property type="term" value="P:spore germination"/>
    <property type="evidence" value="ECO:0007669"/>
    <property type="project" value="InterPro"/>
</dbReference>
<dbReference type="PANTHER" id="PTHR35789">
    <property type="entry name" value="SPORE GERMINATION PROTEIN B3"/>
    <property type="match status" value="1"/>
</dbReference>
<dbReference type="Proteomes" id="UP000754750">
    <property type="component" value="Unassembled WGS sequence"/>
</dbReference>
<evidence type="ECO:0000313" key="11">
    <source>
        <dbReference type="EMBL" id="MBE6833878.1"/>
    </source>
</evidence>
<comment type="caution">
    <text evidence="11">The sequence shown here is derived from an EMBL/GenBank/DDBJ whole genome shotgun (WGS) entry which is preliminary data.</text>
</comment>
<name>A0A928Q3D6_9FIRM</name>
<dbReference type="Pfam" id="PF05504">
    <property type="entry name" value="Spore_GerAC"/>
    <property type="match status" value="1"/>
</dbReference>
<proteinExistence type="inferred from homology"/>
<accession>A0A928Q3D6</accession>
<evidence type="ECO:0000259" key="10">
    <source>
        <dbReference type="Pfam" id="PF25198"/>
    </source>
</evidence>
<evidence type="ECO:0000259" key="9">
    <source>
        <dbReference type="Pfam" id="PF05504"/>
    </source>
</evidence>
<sequence>MKRKLKTVFAMLLCSTLLCMTGCWDNKELDSLSIVTGIGIDTGKEPGNLDLSFQIASVQNGSKKEGGGGEAAPYLIRESKGRFVLGGIDALRYGNSRQLFLQHNQVIIFGSDVAKSGVKPYLDSFMRNTETRMEVWVLVAKNDARSILSTKTEQDKISSVALTRMIMNERAISPYSSTNMLQFTSHLVDRSTAPVTLVVERREEDGLQILNFSGMAVFKDDVMVGMMDMYQMQGYILSMGEVNGGSLEIVTDLGNADLKITKSSCKQEIVLGDQGNITFKLKVNTVLAVGALQNFRGMDINKVISLVNGKAKEALETKIKACFAESQRLQSDIYGIGAHIHKHHPKEWKTMESAWASIYPKIRLELEVETNLGSSGKISESLNMREGHE</sequence>
<comment type="subcellular location">
    <subcellularLocation>
        <location evidence="1">Membrane</location>
        <topology evidence="1">Lipid-anchor</topology>
    </subcellularLocation>
</comment>
<reference evidence="11" key="1">
    <citation type="submission" date="2019-04" db="EMBL/GenBank/DDBJ databases">
        <title>Evolution of Biomass-Degrading Anaerobic Consortia Revealed by Metagenomics.</title>
        <authorList>
            <person name="Peng X."/>
        </authorList>
    </citation>
    <scope>NUCLEOTIDE SEQUENCE</scope>
    <source>
        <strain evidence="11">SIG551</strain>
    </source>
</reference>
<organism evidence="11 12">
    <name type="scientific">Faecalispora sporosphaeroides</name>
    <dbReference type="NCBI Taxonomy" id="1549"/>
    <lineage>
        <taxon>Bacteria</taxon>
        <taxon>Bacillati</taxon>
        <taxon>Bacillota</taxon>
        <taxon>Clostridia</taxon>
        <taxon>Eubacteriales</taxon>
        <taxon>Oscillospiraceae</taxon>
        <taxon>Faecalispora</taxon>
    </lineage>
</organism>
<dbReference type="InterPro" id="IPR038501">
    <property type="entry name" value="Spore_GerAC_C_sf"/>
</dbReference>
<dbReference type="AlphaFoldDB" id="A0A928Q3D6"/>
<dbReference type="InterPro" id="IPR046953">
    <property type="entry name" value="Spore_GerAC-like_C"/>
</dbReference>
<evidence type="ECO:0000256" key="8">
    <source>
        <dbReference type="SAM" id="SignalP"/>
    </source>
</evidence>
<keyword evidence="5" id="KW-0472">Membrane</keyword>
<evidence type="ECO:0000256" key="3">
    <source>
        <dbReference type="ARBA" id="ARBA00022544"/>
    </source>
</evidence>
<evidence type="ECO:0000256" key="6">
    <source>
        <dbReference type="ARBA" id="ARBA00023139"/>
    </source>
</evidence>
<dbReference type="NCBIfam" id="TIGR02887">
    <property type="entry name" value="spore_ger_x_C"/>
    <property type="match status" value="1"/>
</dbReference>
<dbReference type="InterPro" id="IPR057336">
    <property type="entry name" value="GerAC_N"/>
</dbReference>
<dbReference type="RefSeq" id="WP_020073458.1">
    <property type="nucleotide sequence ID" value="NZ_JBKWRC010000007.1"/>
</dbReference>
<feature type="chain" id="PRO_5038361390" evidence="8">
    <location>
        <begin position="20"/>
        <end position="389"/>
    </location>
</feature>
<dbReference type="EMBL" id="SVNY01000004">
    <property type="protein sequence ID" value="MBE6833878.1"/>
    <property type="molecule type" value="Genomic_DNA"/>
</dbReference>
<evidence type="ECO:0000256" key="7">
    <source>
        <dbReference type="ARBA" id="ARBA00023288"/>
    </source>
</evidence>
<evidence type="ECO:0000256" key="2">
    <source>
        <dbReference type="ARBA" id="ARBA00007886"/>
    </source>
</evidence>
<dbReference type="PANTHER" id="PTHR35789:SF1">
    <property type="entry name" value="SPORE GERMINATION PROTEIN B3"/>
    <property type="match status" value="1"/>
</dbReference>
<evidence type="ECO:0000256" key="5">
    <source>
        <dbReference type="ARBA" id="ARBA00023136"/>
    </source>
</evidence>
<dbReference type="InterPro" id="IPR008844">
    <property type="entry name" value="Spore_GerAC-like"/>
</dbReference>
<dbReference type="GO" id="GO:0016020">
    <property type="term" value="C:membrane"/>
    <property type="evidence" value="ECO:0007669"/>
    <property type="project" value="UniProtKB-SubCell"/>
</dbReference>
<feature type="signal peptide" evidence="8">
    <location>
        <begin position="1"/>
        <end position="19"/>
    </location>
</feature>
<keyword evidence="6" id="KW-0564">Palmitate</keyword>
<feature type="domain" description="Spore germination GerAC-like C-terminal" evidence="9">
    <location>
        <begin position="213"/>
        <end position="376"/>
    </location>
</feature>
<keyword evidence="7" id="KW-0449">Lipoprotein</keyword>
<feature type="domain" description="Spore germination protein N-terminal" evidence="10">
    <location>
        <begin position="25"/>
        <end position="199"/>
    </location>
</feature>
<evidence type="ECO:0000256" key="1">
    <source>
        <dbReference type="ARBA" id="ARBA00004635"/>
    </source>
</evidence>
<protein>
    <submittedName>
        <fullName evidence="11">Ger(X)C family spore germination protein</fullName>
    </submittedName>
</protein>
<comment type="similarity">
    <text evidence="2">Belongs to the GerABKC lipoprotein family.</text>
</comment>
<evidence type="ECO:0000256" key="4">
    <source>
        <dbReference type="ARBA" id="ARBA00022729"/>
    </source>
</evidence>
<gene>
    <name evidence="11" type="ORF">E7512_09905</name>
</gene>
<dbReference type="Pfam" id="PF25198">
    <property type="entry name" value="Spore_GerAC_N"/>
    <property type="match status" value="1"/>
</dbReference>